<comment type="similarity">
    <text evidence="2 10">Belongs to the NOS family. Bacterial NOS oxygenase subfamily.</text>
</comment>
<dbReference type="AlphaFoldDB" id="A0ABD5X0Q7"/>
<protein>
    <recommendedName>
        <fullName evidence="4 10">Nitric oxide synthase oxygenase</fullName>
        <ecNumber evidence="3 10">1.14.14.47</ecNumber>
    </recommendedName>
</protein>
<dbReference type="GO" id="GO:0046872">
    <property type="term" value="F:metal ion binding"/>
    <property type="evidence" value="ECO:0007669"/>
    <property type="project" value="UniProtKB-KW"/>
</dbReference>
<feature type="domain" description="Nitric oxide synthase (NOS)" evidence="11">
    <location>
        <begin position="107"/>
        <end position="114"/>
    </location>
</feature>
<keyword evidence="6 10" id="KW-0479">Metal-binding</keyword>
<dbReference type="PANTHER" id="PTHR43410">
    <property type="entry name" value="NITRIC OXIDE SYNTHASE OXYGENASE"/>
    <property type="match status" value="1"/>
</dbReference>
<evidence type="ECO:0000256" key="1">
    <source>
        <dbReference type="ARBA" id="ARBA00001971"/>
    </source>
</evidence>
<comment type="caution">
    <text evidence="12">The sequence shown here is derived from an EMBL/GenBank/DDBJ whole genome shotgun (WGS) entry which is preliminary data.</text>
</comment>
<dbReference type="InterPro" id="IPR044940">
    <property type="entry name" value="NOS_dom_2"/>
</dbReference>
<evidence type="ECO:0000256" key="3">
    <source>
        <dbReference type="ARBA" id="ARBA00012735"/>
    </source>
</evidence>
<evidence type="ECO:0000256" key="4">
    <source>
        <dbReference type="ARBA" id="ARBA00018859"/>
    </source>
</evidence>
<dbReference type="Proteomes" id="UP001596414">
    <property type="component" value="Unassembled WGS sequence"/>
</dbReference>
<organism evidence="12 13">
    <name type="scientific">Halovenus rubra</name>
    <dbReference type="NCBI Taxonomy" id="869890"/>
    <lineage>
        <taxon>Archaea</taxon>
        <taxon>Methanobacteriati</taxon>
        <taxon>Methanobacteriota</taxon>
        <taxon>Stenosarchaea group</taxon>
        <taxon>Halobacteria</taxon>
        <taxon>Halobacteriales</taxon>
        <taxon>Haloarculaceae</taxon>
        <taxon>Halovenus</taxon>
    </lineage>
</organism>
<dbReference type="InterPro" id="IPR044943">
    <property type="entry name" value="NOS_dom_1"/>
</dbReference>
<evidence type="ECO:0000256" key="8">
    <source>
        <dbReference type="ARBA" id="ARBA00023004"/>
    </source>
</evidence>
<dbReference type="RefSeq" id="WP_382269220.1">
    <property type="nucleotide sequence ID" value="NZ_JBHSZQ010000001.1"/>
</dbReference>
<comment type="catalytic activity">
    <reaction evidence="9">
        <text>3 reduced [flavodoxin] + 2 L-arginine + 4 O2 = 3 oxidized [flavodoxin] + 2 L-citrulline + 2 nitric oxide + 4 H2O + 5 H(+)</text>
        <dbReference type="Rhea" id="RHEA:52324"/>
        <dbReference type="Rhea" id="RHEA-COMP:10622"/>
        <dbReference type="Rhea" id="RHEA-COMP:10623"/>
        <dbReference type="ChEBI" id="CHEBI:15377"/>
        <dbReference type="ChEBI" id="CHEBI:15378"/>
        <dbReference type="ChEBI" id="CHEBI:15379"/>
        <dbReference type="ChEBI" id="CHEBI:16480"/>
        <dbReference type="ChEBI" id="CHEBI:32682"/>
        <dbReference type="ChEBI" id="CHEBI:57618"/>
        <dbReference type="ChEBI" id="CHEBI:57743"/>
        <dbReference type="ChEBI" id="CHEBI:58210"/>
        <dbReference type="EC" id="1.14.14.47"/>
    </reaction>
</comment>
<proteinExistence type="inferred from homology"/>
<dbReference type="InterPro" id="IPR044944">
    <property type="entry name" value="NOS_dom_3"/>
</dbReference>
<evidence type="ECO:0000256" key="6">
    <source>
        <dbReference type="ARBA" id="ARBA00022723"/>
    </source>
</evidence>
<dbReference type="PROSITE" id="PS60001">
    <property type="entry name" value="NOS"/>
    <property type="match status" value="1"/>
</dbReference>
<keyword evidence="7 10" id="KW-0560">Oxidoreductase</keyword>
<comment type="cofactor">
    <cofactor evidence="1 10">
        <name>heme</name>
        <dbReference type="ChEBI" id="CHEBI:30413"/>
    </cofactor>
</comment>
<dbReference type="EMBL" id="JBHSZQ010000001">
    <property type="protein sequence ID" value="MFC7124651.1"/>
    <property type="molecule type" value="Genomic_DNA"/>
</dbReference>
<dbReference type="GO" id="GO:0016491">
    <property type="term" value="F:oxidoreductase activity"/>
    <property type="evidence" value="ECO:0007669"/>
    <property type="project" value="UniProtKB-KW"/>
</dbReference>
<evidence type="ECO:0000256" key="2">
    <source>
        <dbReference type="ARBA" id="ARBA00005411"/>
    </source>
</evidence>
<dbReference type="Gene3D" id="3.90.340.10">
    <property type="entry name" value="Nitric Oxide Synthase, Chain A, domain 1"/>
    <property type="match status" value="1"/>
</dbReference>
<reference evidence="12 13" key="1">
    <citation type="journal article" date="2014" name="Int. J. Syst. Evol. Microbiol.">
        <title>Complete genome sequence of Corynebacterium casei LMG S-19264T (=DSM 44701T), isolated from a smear-ripened cheese.</title>
        <authorList>
            <consortium name="US DOE Joint Genome Institute (JGI-PGF)"/>
            <person name="Walter F."/>
            <person name="Albersmeier A."/>
            <person name="Kalinowski J."/>
            <person name="Ruckert C."/>
        </authorList>
    </citation>
    <scope>NUCLEOTIDE SEQUENCE [LARGE SCALE GENOMIC DNA]</scope>
    <source>
        <strain evidence="12 13">CGMCC 4.7215</strain>
    </source>
</reference>
<keyword evidence="5 10" id="KW-0349">Heme</keyword>
<comment type="miscellaneous">
    <text evidence="10">This protein is similar to the oxygenase domain of eukaryotic nitric oxide synthases but lacks the reductase domain which, in eukaryotes, is responsible for transfer of electrons to the ferric heme during nitric oxide synthesis.</text>
</comment>
<comment type="subunit">
    <text evidence="10">Homodimer.</text>
</comment>
<dbReference type="CDD" id="cd00575">
    <property type="entry name" value="NOS_oxygenase"/>
    <property type="match status" value="1"/>
</dbReference>
<dbReference type="PIRSF" id="PIRSF037219">
    <property type="entry name" value="NOS_oxygenase"/>
    <property type="match status" value="1"/>
</dbReference>
<evidence type="ECO:0000256" key="5">
    <source>
        <dbReference type="ARBA" id="ARBA00022617"/>
    </source>
</evidence>
<evidence type="ECO:0000259" key="11">
    <source>
        <dbReference type="PROSITE" id="PS60001"/>
    </source>
</evidence>
<evidence type="ECO:0000256" key="10">
    <source>
        <dbReference type="PIRNR" id="PIRNR037219"/>
    </source>
</evidence>
<evidence type="ECO:0000313" key="13">
    <source>
        <dbReference type="Proteomes" id="UP001596414"/>
    </source>
</evidence>
<sequence length="406" mass="46302">MASSLWRPHPSNESIELSASKQTRCMLDSLAQHEKSLGQPVPEYSTSELRERAQSFITQCYTELDREWAIESRLADIDREISLTGTYTHTEKELTHGARMAWRNSNRCIGRLFWQSLEVRDERSLNTPEAIHEACCRHIEHARNGGDIRPMITVFRPETPQTGRVRIWNYQLLGYAGYETETGVVGDPSECAFTSYCQSRGWEGAGESFDPLPHVIQVGDSEPALFAVPDELFDEIEITHPEYDWFAELGLRWYDVPIVSNMRLEIGGISYTAAPFNGWYMGSELGARNFADEDRYDKLPEVGERLGYDTTKTRSLWKDEALVELNRAVLHSFESAGVRIVDHHTATEQFAQFERNEAATDRTVTGDRSWLLPPMSSATTHVFDQSYETTVETPNFFYMPDSLSAE</sequence>
<dbReference type="InterPro" id="IPR017142">
    <property type="entry name" value="Nitric_oxide_synthase_Oase-su"/>
</dbReference>
<dbReference type="PANTHER" id="PTHR43410:SF1">
    <property type="entry name" value="NITRIC OXIDE SYNTHASE"/>
    <property type="match status" value="1"/>
</dbReference>
<comment type="function">
    <text evidence="10">Catalyzes the production of nitric oxide.</text>
</comment>
<dbReference type="InterPro" id="IPR004030">
    <property type="entry name" value="NOS_N"/>
</dbReference>
<name>A0ABD5X0Q7_9EURY</name>
<dbReference type="Gene3D" id="3.90.1230.10">
    <property type="entry name" value="Nitric Oxide Synthase, Chain A, domain 3"/>
    <property type="match status" value="1"/>
</dbReference>
<gene>
    <name evidence="12" type="ORF">ACFQJ7_01150</name>
</gene>
<evidence type="ECO:0000256" key="7">
    <source>
        <dbReference type="ARBA" id="ARBA00023002"/>
    </source>
</evidence>
<dbReference type="SUPFAM" id="SSF56512">
    <property type="entry name" value="Nitric oxide (NO) synthase oxygenase domain"/>
    <property type="match status" value="1"/>
</dbReference>
<dbReference type="Pfam" id="PF02898">
    <property type="entry name" value="NO_synthase"/>
    <property type="match status" value="1"/>
</dbReference>
<dbReference type="InterPro" id="IPR050607">
    <property type="entry name" value="NOS"/>
</dbReference>
<dbReference type="InterPro" id="IPR036119">
    <property type="entry name" value="NOS_N_sf"/>
</dbReference>
<evidence type="ECO:0000313" key="12">
    <source>
        <dbReference type="EMBL" id="MFC7124651.1"/>
    </source>
</evidence>
<evidence type="ECO:0000256" key="9">
    <source>
        <dbReference type="ARBA" id="ARBA00048713"/>
    </source>
</evidence>
<dbReference type="Gene3D" id="3.90.440.10">
    <property type="entry name" value="Nitric Oxide Synthase,Heme Domain,Chain A domain 2"/>
    <property type="match status" value="1"/>
</dbReference>
<dbReference type="EC" id="1.14.14.47" evidence="3 10"/>
<accession>A0ABD5X0Q7</accession>
<keyword evidence="8 10" id="KW-0408">Iron</keyword>